<dbReference type="AlphaFoldDB" id="A0A4U5NXT3"/>
<evidence type="ECO:0000313" key="2">
    <source>
        <dbReference type="Proteomes" id="UP000298663"/>
    </source>
</evidence>
<name>A0A4U5NXT3_STECR</name>
<proteinExistence type="predicted"/>
<accession>A0A4U5NXT3</accession>
<sequence>MDSVPVTFLEDIFRVTSALARGLNTWQNLSGNVSTISEAFYANVTNLYLDIYVIDNNRIRYRIDCLLPHNEDFIPFDKNQLVQIKKYFTRFQVTVQRDNGFIRSHLPETTWDNPELLEVLQLTNQFPDVVYESKILEKDEAFQRLQERHLRPPKEFLGFAISFDFLRTQIGNGYLSILTIDYFTKSEIVRVFLTSSVPYLKLVAASNNLKTQIQSIFSVYVTLPGKPSVSGKLVIVERHVSLEDSEGLAKSDIWRAEEIGTGEERNMRVLDLKTGRGLQWKVENATEFWFV</sequence>
<comment type="caution">
    <text evidence="1">The sequence shown here is derived from an EMBL/GenBank/DDBJ whole genome shotgun (WGS) entry which is preliminary data.</text>
</comment>
<evidence type="ECO:0000313" key="1">
    <source>
        <dbReference type="EMBL" id="TKR88121.1"/>
    </source>
</evidence>
<dbReference type="Proteomes" id="UP000298663">
    <property type="component" value="Unassembled WGS sequence"/>
</dbReference>
<reference evidence="1 2" key="2">
    <citation type="journal article" date="2019" name="G3 (Bethesda)">
        <title>Hybrid Assembly of the Genome of the Entomopathogenic Nematode Steinernema carpocapsae Identifies the X-Chromosome.</title>
        <authorList>
            <person name="Serra L."/>
            <person name="Macchietto M."/>
            <person name="Macias-Munoz A."/>
            <person name="McGill C.J."/>
            <person name="Rodriguez I.M."/>
            <person name="Rodriguez B."/>
            <person name="Murad R."/>
            <person name="Mortazavi A."/>
        </authorList>
    </citation>
    <scope>NUCLEOTIDE SEQUENCE [LARGE SCALE GENOMIC DNA]</scope>
    <source>
        <strain evidence="1 2">ALL</strain>
    </source>
</reference>
<organism evidence="1 2">
    <name type="scientific">Steinernema carpocapsae</name>
    <name type="common">Entomopathogenic nematode</name>
    <dbReference type="NCBI Taxonomy" id="34508"/>
    <lineage>
        <taxon>Eukaryota</taxon>
        <taxon>Metazoa</taxon>
        <taxon>Ecdysozoa</taxon>
        <taxon>Nematoda</taxon>
        <taxon>Chromadorea</taxon>
        <taxon>Rhabditida</taxon>
        <taxon>Tylenchina</taxon>
        <taxon>Panagrolaimomorpha</taxon>
        <taxon>Strongyloidoidea</taxon>
        <taxon>Steinernematidae</taxon>
        <taxon>Steinernema</taxon>
    </lineage>
</organism>
<protein>
    <submittedName>
        <fullName evidence="1">Uncharacterized protein</fullName>
    </submittedName>
</protein>
<dbReference type="EMBL" id="AZBU02000003">
    <property type="protein sequence ID" value="TKR88121.1"/>
    <property type="molecule type" value="Genomic_DNA"/>
</dbReference>
<gene>
    <name evidence="1" type="ORF">L596_012410</name>
</gene>
<reference evidence="1 2" key="1">
    <citation type="journal article" date="2015" name="Genome Biol.">
        <title>Comparative genomics of Steinernema reveals deeply conserved gene regulatory networks.</title>
        <authorList>
            <person name="Dillman A.R."/>
            <person name="Macchietto M."/>
            <person name="Porter C.F."/>
            <person name="Rogers A."/>
            <person name="Williams B."/>
            <person name="Antoshechkin I."/>
            <person name="Lee M.M."/>
            <person name="Goodwin Z."/>
            <person name="Lu X."/>
            <person name="Lewis E.E."/>
            <person name="Goodrich-Blair H."/>
            <person name="Stock S.P."/>
            <person name="Adams B.J."/>
            <person name="Sternberg P.W."/>
            <person name="Mortazavi A."/>
        </authorList>
    </citation>
    <scope>NUCLEOTIDE SEQUENCE [LARGE SCALE GENOMIC DNA]</scope>
    <source>
        <strain evidence="1 2">ALL</strain>
    </source>
</reference>
<keyword evidence="2" id="KW-1185">Reference proteome</keyword>